<dbReference type="InterPro" id="IPR047196">
    <property type="entry name" value="YidC_ALB_C"/>
</dbReference>
<evidence type="ECO:0000256" key="5">
    <source>
        <dbReference type="ARBA" id="ARBA00023136"/>
    </source>
</evidence>
<feature type="domain" description="Membrane insertase YidC/Oxa/ALB C-terminal" evidence="8">
    <location>
        <begin position="141"/>
        <end position="355"/>
    </location>
</feature>
<comment type="caution">
    <text evidence="9">The sequence shown here is derived from an EMBL/GenBank/DDBJ whole genome shotgun (WGS) entry which is preliminary data.</text>
</comment>
<protein>
    <recommendedName>
        <fullName evidence="8">Membrane insertase YidC/Oxa/ALB C-terminal domain-containing protein</fullName>
    </recommendedName>
</protein>
<accession>A0AAW1QPQ3</accession>
<evidence type="ECO:0000256" key="6">
    <source>
        <dbReference type="RuleBase" id="RU003945"/>
    </source>
</evidence>
<evidence type="ECO:0000256" key="1">
    <source>
        <dbReference type="ARBA" id="ARBA00004141"/>
    </source>
</evidence>
<dbReference type="GO" id="GO:0032977">
    <property type="term" value="F:membrane insertase activity"/>
    <property type="evidence" value="ECO:0007669"/>
    <property type="project" value="InterPro"/>
</dbReference>
<dbReference type="CDD" id="cd20070">
    <property type="entry name" value="5TM_YidC_Alb3"/>
    <property type="match status" value="1"/>
</dbReference>
<dbReference type="InterPro" id="IPR001708">
    <property type="entry name" value="YidC/ALB3/OXA1/COX18"/>
</dbReference>
<dbReference type="GO" id="GO:0010027">
    <property type="term" value="P:thylakoid membrane organization"/>
    <property type="evidence" value="ECO:0007669"/>
    <property type="project" value="TreeGrafter"/>
</dbReference>
<dbReference type="PANTHER" id="PTHR12428:SF14">
    <property type="entry name" value="ALBINO3-LIKE PROTEIN 1, CHLOROPLASTIC"/>
    <property type="match status" value="1"/>
</dbReference>
<dbReference type="GO" id="GO:0009535">
    <property type="term" value="C:chloroplast thylakoid membrane"/>
    <property type="evidence" value="ECO:0007669"/>
    <property type="project" value="TreeGrafter"/>
</dbReference>
<feature type="compositionally biased region" description="Polar residues" evidence="7">
    <location>
        <begin position="470"/>
        <end position="479"/>
    </location>
</feature>
<gene>
    <name evidence="9" type="ORF">WJX72_003029</name>
</gene>
<dbReference type="AlphaFoldDB" id="A0AAW1QPQ3"/>
<feature type="region of interest" description="Disordered" evidence="7">
    <location>
        <begin position="436"/>
        <end position="502"/>
    </location>
</feature>
<evidence type="ECO:0000256" key="7">
    <source>
        <dbReference type="SAM" id="MobiDB-lite"/>
    </source>
</evidence>
<feature type="compositionally biased region" description="Low complexity" evidence="7">
    <location>
        <begin position="436"/>
        <end position="469"/>
    </location>
</feature>
<keyword evidence="3 6" id="KW-0812">Transmembrane</keyword>
<reference evidence="9 10" key="1">
    <citation type="journal article" date="2024" name="Nat. Commun.">
        <title>Phylogenomics reveals the evolutionary origins of lichenization in chlorophyte algae.</title>
        <authorList>
            <person name="Puginier C."/>
            <person name="Libourel C."/>
            <person name="Otte J."/>
            <person name="Skaloud P."/>
            <person name="Haon M."/>
            <person name="Grisel S."/>
            <person name="Petersen M."/>
            <person name="Berrin J.G."/>
            <person name="Delaux P.M."/>
            <person name="Dal Grande F."/>
            <person name="Keller J."/>
        </authorList>
    </citation>
    <scope>NUCLEOTIDE SEQUENCE [LARGE SCALE GENOMIC DNA]</scope>
    <source>
        <strain evidence="9 10">SAG 2043</strain>
    </source>
</reference>
<organism evidence="9 10">
    <name type="scientific">[Myrmecia] bisecta</name>
    <dbReference type="NCBI Taxonomy" id="41462"/>
    <lineage>
        <taxon>Eukaryota</taxon>
        <taxon>Viridiplantae</taxon>
        <taxon>Chlorophyta</taxon>
        <taxon>core chlorophytes</taxon>
        <taxon>Trebouxiophyceae</taxon>
        <taxon>Trebouxiales</taxon>
        <taxon>Trebouxiaceae</taxon>
        <taxon>Myrmecia</taxon>
    </lineage>
</organism>
<comment type="similarity">
    <text evidence="2">Belongs to the OXA1/ALB3/YidC (TC 2.A.9.2) family.</text>
</comment>
<feature type="compositionally biased region" description="Basic and acidic residues" evidence="7">
    <location>
        <begin position="374"/>
        <end position="390"/>
    </location>
</feature>
<dbReference type="NCBIfam" id="TIGR03592">
    <property type="entry name" value="yidC_oxa1_cterm"/>
    <property type="match status" value="1"/>
</dbReference>
<sequence>MQSSCSCRTSAARQHSTGLLHRSSALQPAPAWLRQRQAVPGRPCQAACRIQAVLPGAEGHVQEAVNAVQHVVASAPAQLDQLSQHASSLLFTLADAAPDVPAVASTSSNSGGFLQPLTGFFEQFLAFLDTGLEKIGAPYSYGFAIILLTFIVKAATFPLTKKQVESTLAMQNLQPRIKEVQAKFKGRDQEMQLEVARIYKEAGVNPLAGCLPTLATLPVWIGLYRALSNVADEGLLKEGFFWIPSLAGPTSLAARQSGGGFSWLFPFVDGAPPIGWHDAGAYLLLPVLLVVSQFVSQKIISPSPASQDPTQQQTNAILKFLPLMIGYFSLNVPSGLTLYWFTNNLLTTAQQVWLKSSVKAPAYAATGTVVKTPASEDERIKKPTGKELNARRSPSKAAEQEAAPASNTTTSRKGGKKGEKFRALKAKEAAKKAAKLGVQAAAAATGNDASSAGRGVEAAAEAVEGSAPAQTQVREQLQVPNAAPAKDNSSKSKDSQNGNSNH</sequence>
<dbReference type="EMBL" id="JALJOR010000002">
    <property type="protein sequence ID" value="KAK9823479.1"/>
    <property type="molecule type" value="Genomic_DNA"/>
</dbReference>
<comment type="subcellular location">
    <subcellularLocation>
        <location evidence="1 6">Membrane</location>
        <topology evidence="1 6">Multi-pass membrane protein</topology>
    </subcellularLocation>
</comment>
<comment type="similarity">
    <text evidence="6">Belongs to the OXA1/ALB3/YidC family.</text>
</comment>
<dbReference type="InterPro" id="IPR028055">
    <property type="entry name" value="YidC/Oxa/ALB_C"/>
</dbReference>
<name>A0AAW1QPQ3_9CHLO</name>
<proteinExistence type="inferred from homology"/>
<keyword evidence="10" id="KW-1185">Reference proteome</keyword>
<evidence type="ECO:0000259" key="8">
    <source>
        <dbReference type="Pfam" id="PF02096"/>
    </source>
</evidence>
<dbReference type="GO" id="GO:0072598">
    <property type="term" value="P:protein localization to chloroplast"/>
    <property type="evidence" value="ECO:0007669"/>
    <property type="project" value="TreeGrafter"/>
</dbReference>
<feature type="region of interest" description="Disordered" evidence="7">
    <location>
        <begin position="373"/>
        <end position="420"/>
    </location>
</feature>
<dbReference type="Proteomes" id="UP001489004">
    <property type="component" value="Unassembled WGS sequence"/>
</dbReference>
<evidence type="ECO:0000313" key="10">
    <source>
        <dbReference type="Proteomes" id="UP001489004"/>
    </source>
</evidence>
<dbReference type="Pfam" id="PF02096">
    <property type="entry name" value="60KD_IMP"/>
    <property type="match status" value="1"/>
</dbReference>
<keyword evidence="4" id="KW-1133">Transmembrane helix</keyword>
<evidence type="ECO:0000256" key="3">
    <source>
        <dbReference type="ARBA" id="ARBA00022692"/>
    </source>
</evidence>
<evidence type="ECO:0000256" key="2">
    <source>
        <dbReference type="ARBA" id="ARBA00010583"/>
    </source>
</evidence>
<keyword evidence="5" id="KW-0472">Membrane</keyword>
<evidence type="ECO:0000313" key="9">
    <source>
        <dbReference type="EMBL" id="KAK9823479.1"/>
    </source>
</evidence>
<dbReference type="GO" id="GO:0051205">
    <property type="term" value="P:protein insertion into membrane"/>
    <property type="evidence" value="ECO:0007669"/>
    <property type="project" value="TreeGrafter"/>
</dbReference>
<evidence type="ECO:0000256" key="4">
    <source>
        <dbReference type="ARBA" id="ARBA00022989"/>
    </source>
</evidence>
<dbReference type="PANTHER" id="PTHR12428">
    <property type="entry name" value="OXA1"/>
    <property type="match status" value="1"/>
</dbReference>